<dbReference type="Proteomes" id="UP001235133">
    <property type="component" value="Unassembled WGS sequence"/>
</dbReference>
<name>A0ABU0Z2E9_9MICO</name>
<keyword evidence="5" id="KW-1185">Reference proteome</keyword>
<feature type="compositionally biased region" description="Low complexity" evidence="3">
    <location>
        <begin position="146"/>
        <end position="160"/>
    </location>
</feature>
<evidence type="ECO:0000256" key="2">
    <source>
        <dbReference type="ARBA" id="ARBA00022737"/>
    </source>
</evidence>
<evidence type="ECO:0000313" key="4">
    <source>
        <dbReference type="EMBL" id="MDQ7878753.1"/>
    </source>
</evidence>
<proteinExistence type="predicted"/>
<gene>
    <name evidence="4" type="ORF">Q9R08_12255</name>
</gene>
<dbReference type="RefSeq" id="WP_308868309.1">
    <property type="nucleotide sequence ID" value="NZ_JAVFWO010000003.1"/>
</dbReference>
<dbReference type="PROSITE" id="PS00101">
    <property type="entry name" value="HEXAPEP_TRANSFERASES"/>
    <property type="match status" value="1"/>
</dbReference>
<dbReference type="SUPFAM" id="SSF51161">
    <property type="entry name" value="Trimeric LpxA-like enzymes"/>
    <property type="match status" value="1"/>
</dbReference>
<sequence length="168" mass="16818">MTGGLPGNPYNEHAWVIGEPDIGHGTWIGAFTVIDGSGGLTIGTGCDISSGVHIYTHSSARRCVSGRSYGVVDRAAVVIGDRVFIGANAVINMGVTIGPEAVIGAGAVVTKDVPARSIVAGVPGRVIGTVDLSDPGDPQLRSMGGPAALSPASPSASLLSEQPCDDTV</sequence>
<dbReference type="InterPro" id="IPR050179">
    <property type="entry name" value="Trans_hexapeptide_repeat"/>
</dbReference>
<dbReference type="Pfam" id="PF14602">
    <property type="entry name" value="Hexapep_2"/>
    <property type="match status" value="2"/>
</dbReference>
<keyword evidence="2" id="KW-0677">Repeat</keyword>
<protein>
    <submittedName>
        <fullName evidence="4">Acyltransferase</fullName>
        <ecNumber evidence="4">2.3.1.-</ecNumber>
    </submittedName>
</protein>
<dbReference type="PANTHER" id="PTHR43300">
    <property type="entry name" value="ACETYLTRANSFERASE"/>
    <property type="match status" value="1"/>
</dbReference>
<dbReference type="EMBL" id="JAVFWO010000003">
    <property type="protein sequence ID" value="MDQ7878753.1"/>
    <property type="molecule type" value="Genomic_DNA"/>
</dbReference>
<evidence type="ECO:0000313" key="5">
    <source>
        <dbReference type="Proteomes" id="UP001235133"/>
    </source>
</evidence>
<dbReference type="EC" id="2.3.1.-" evidence="4"/>
<comment type="caution">
    <text evidence="4">The sequence shown here is derived from an EMBL/GenBank/DDBJ whole genome shotgun (WGS) entry which is preliminary data.</text>
</comment>
<evidence type="ECO:0000256" key="1">
    <source>
        <dbReference type="ARBA" id="ARBA00022679"/>
    </source>
</evidence>
<keyword evidence="1 4" id="KW-0808">Transferase</keyword>
<keyword evidence="4" id="KW-0012">Acyltransferase</keyword>
<dbReference type="InterPro" id="IPR018357">
    <property type="entry name" value="Hexapep_transf_CS"/>
</dbReference>
<organism evidence="4 5">
    <name type="scientific">Microbacterium psychrotolerans</name>
    <dbReference type="NCBI Taxonomy" id="3068321"/>
    <lineage>
        <taxon>Bacteria</taxon>
        <taxon>Bacillati</taxon>
        <taxon>Actinomycetota</taxon>
        <taxon>Actinomycetes</taxon>
        <taxon>Micrococcales</taxon>
        <taxon>Microbacteriaceae</taxon>
        <taxon>Microbacterium</taxon>
    </lineage>
</organism>
<dbReference type="InterPro" id="IPR001451">
    <property type="entry name" value="Hexapep"/>
</dbReference>
<reference evidence="4 5" key="1">
    <citation type="submission" date="2023-08" db="EMBL/GenBank/DDBJ databases">
        <title>Microbacterium psychrotolerans sp. nov., a psychrotolerant bacterium isolated from soil in Heilongjiang Province, China.</title>
        <authorList>
            <person name="An P."/>
            <person name="Zhao D."/>
            <person name="Xiang H."/>
        </authorList>
    </citation>
    <scope>NUCLEOTIDE SEQUENCE [LARGE SCALE GENOMIC DNA]</scope>
    <source>
        <strain evidence="4 5">QXD-8</strain>
    </source>
</reference>
<accession>A0ABU0Z2E9</accession>
<dbReference type="PANTHER" id="PTHR43300:SF11">
    <property type="entry name" value="ACETYLTRANSFERASE RV3034C-RELATED"/>
    <property type="match status" value="1"/>
</dbReference>
<feature type="region of interest" description="Disordered" evidence="3">
    <location>
        <begin position="134"/>
        <end position="168"/>
    </location>
</feature>
<dbReference type="InterPro" id="IPR011004">
    <property type="entry name" value="Trimer_LpxA-like_sf"/>
</dbReference>
<dbReference type="Gene3D" id="2.160.10.10">
    <property type="entry name" value="Hexapeptide repeat proteins"/>
    <property type="match status" value="1"/>
</dbReference>
<evidence type="ECO:0000256" key="3">
    <source>
        <dbReference type="SAM" id="MobiDB-lite"/>
    </source>
</evidence>
<dbReference type="GO" id="GO:0016746">
    <property type="term" value="F:acyltransferase activity"/>
    <property type="evidence" value="ECO:0007669"/>
    <property type="project" value="UniProtKB-KW"/>
</dbReference>
<dbReference type="CDD" id="cd04647">
    <property type="entry name" value="LbH_MAT_like"/>
    <property type="match status" value="1"/>
</dbReference>